<dbReference type="InParanoid" id="A0A2P6NL14"/>
<comment type="caution">
    <text evidence="1">The sequence shown here is derived from an EMBL/GenBank/DDBJ whole genome shotgun (WGS) entry which is preliminary data.</text>
</comment>
<dbReference type="SMART" id="SM00855">
    <property type="entry name" value="PGAM"/>
    <property type="match status" value="1"/>
</dbReference>
<dbReference type="AlphaFoldDB" id="A0A2P6NL14"/>
<accession>A0A2P6NL14</accession>
<keyword evidence="2" id="KW-1185">Reference proteome</keyword>
<dbReference type="SUPFAM" id="SSF53254">
    <property type="entry name" value="Phosphoglycerate mutase-like"/>
    <property type="match status" value="1"/>
</dbReference>
<protein>
    <recommendedName>
        <fullName evidence="3">Phosphoglycerate mutase family protein</fullName>
    </recommendedName>
</protein>
<evidence type="ECO:0000313" key="2">
    <source>
        <dbReference type="Proteomes" id="UP000241769"/>
    </source>
</evidence>
<dbReference type="Pfam" id="PF00300">
    <property type="entry name" value="His_Phos_1"/>
    <property type="match status" value="1"/>
</dbReference>
<dbReference type="EMBL" id="MDYQ01000059">
    <property type="protein sequence ID" value="PRP84654.1"/>
    <property type="molecule type" value="Genomic_DNA"/>
</dbReference>
<dbReference type="InterPro" id="IPR029033">
    <property type="entry name" value="His_PPase_superfam"/>
</dbReference>
<name>A0A2P6NL14_9EUKA</name>
<dbReference type="GO" id="GO:0005737">
    <property type="term" value="C:cytoplasm"/>
    <property type="evidence" value="ECO:0007669"/>
    <property type="project" value="TreeGrafter"/>
</dbReference>
<evidence type="ECO:0000313" key="1">
    <source>
        <dbReference type="EMBL" id="PRP84654.1"/>
    </source>
</evidence>
<dbReference type="GO" id="GO:0016791">
    <property type="term" value="F:phosphatase activity"/>
    <property type="evidence" value="ECO:0007669"/>
    <property type="project" value="TreeGrafter"/>
</dbReference>
<evidence type="ECO:0008006" key="3">
    <source>
        <dbReference type="Google" id="ProtNLM"/>
    </source>
</evidence>
<proteinExistence type="predicted"/>
<sequence>MSKKTASPPDRVVYFVRHGESFYNAAVSSGAPDPMIPDAGLTERGVQQATLLSSIVSHLPELDLIVTSPLSRALMTTCIGFAERLSTTATKILPDFRERLSGCDDIGSPPDVLSKRFKQFDFTELPTVWWYTGPGAPDRGEIFPPPSLMAPDPFESIKRYKKKPFLEPEDKFQARVEMFKDWLETRPEAKIAAVGHRAFIKQMIGFSLDNSQAYCTYFDQPTRTFYPCRYQEICGDGKHMAVLQLDKRKLKWNSPGTPPFLVTDLIVRDMISGQRQTTRVEDDATWAMRRVCGDIKWPRTKDILFDTSTGWFTITTSKM</sequence>
<gene>
    <name evidence="1" type="ORF">PROFUN_07904</name>
</gene>
<reference evidence="1 2" key="1">
    <citation type="journal article" date="2018" name="Genome Biol. Evol.">
        <title>Multiple Roots of Fruiting Body Formation in Amoebozoa.</title>
        <authorList>
            <person name="Hillmann F."/>
            <person name="Forbes G."/>
            <person name="Novohradska S."/>
            <person name="Ferling I."/>
            <person name="Riege K."/>
            <person name="Groth M."/>
            <person name="Westermann M."/>
            <person name="Marz M."/>
            <person name="Spaller T."/>
            <person name="Winckler T."/>
            <person name="Schaap P."/>
            <person name="Glockner G."/>
        </authorList>
    </citation>
    <scope>NUCLEOTIDE SEQUENCE [LARGE SCALE GENOMIC DNA]</scope>
    <source>
        <strain evidence="1 2">Jena</strain>
    </source>
</reference>
<dbReference type="PANTHER" id="PTHR48100:SF1">
    <property type="entry name" value="HISTIDINE PHOSPHATASE FAMILY PROTEIN-RELATED"/>
    <property type="match status" value="1"/>
</dbReference>
<dbReference type="Gene3D" id="3.40.50.1240">
    <property type="entry name" value="Phosphoglycerate mutase-like"/>
    <property type="match status" value="1"/>
</dbReference>
<dbReference type="CDD" id="cd07067">
    <property type="entry name" value="HP_PGM_like"/>
    <property type="match status" value="1"/>
</dbReference>
<organism evidence="1 2">
    <name type="scientific">Planoprotostelium fungivorum</name>
    <dbReference type="NCBI Taxonomy" id="1890364"/>
    <lineage>
        <taxon>Eukaryota</taxon>
        <taxon>Amoebozoa</taxon>
        <taxon>Evosea</taxon>
        <taxon>Variosea</taxon>
        <taxon>Cavosteliida</taxon>
        <taxon>Cavosteliaceae</taxon>
        <taxon>Planoprotostelium</taxon>
    </lineage>
</organism>
<dbReference type="InterPro" id="IPR013078">
    <property type="entry name" value="His_Pase_superF_clade-1"/>
</dbReference>
<dbReference type="PANTHER" id="PTHR48100">
    <property type="entry name" value="BROAD-SPECIFICITY PHOSPHATASE YOR283W-RELATED"/>
    <property type="match status" value="1"/>
</dbReference>
<dbReference type="Proteomes" id="UP000241769">
    <property type="component" value="Unassembled WGS sequence"/>
</dbReference>
<dbReference type="InterPro" id="IPR050275">
    <property type="entry name" value="PGM_Phosphatase"/>
</dbReference>
<dbReference type="OrthoDB" id="496981at2759"/>